<name>E1TFR3_BURSG</name>
<organism evidence="3">
    <name type="scientific">Burkholderia sp. (strain CCGE1003)</name>
    <dbReference type="NCBI Taxonomy" id="640512"/>
    <lineage>
        <taxon>Bacteria</taxon>
        <taxon>Pseudomonadati</taxon>
        <taxon>Pseudomonadota</taxon>
        <taxon>Betaproteobacteria</taxon>
        <taxon>Burkholderiales</taxon>
        <taxon>Burkholderiaceae</taxon>
        <taxon>Burkholderia</taxon>
    </lineage>
</organism>
<protein>
    <recommendedName>
        <fullName evidence="4">Lipoprotein</fullName>
    </recommendedName>
</protein>
<feature type="chain" id="PRO_5003152187" description="Lipoprotein" evidence="2">
    <location>
        <begin position="17"/>
        <end position="99"/>
    </location>
</feature>
<evidence type="ECO:0000256" key="1">
    <source>
        <dbReference type="SAM" id="MobiDB-lite"/>
    </source>
</evidence>
<dbReference type="AlphaFoldDB" id="E1TFR3"/>
<dbReference type="eggNOG" id="ENOG50316VH">
    <property type="taxonomic scope" value="Bacteria"/>
</dbReference>
<dbReference type="HOGENOM" id="CLU_2314967_0_0_4"/>
<gene>
    <name evidence="3" type="ordered locus">BC1003_5609</name>
</gene>
<proteinExistence type="predicted"/>
<dbReference type="KEGG" id="bgf:BC1003_5609"/>
<evidence type="ECO:0000313" key="3">
    <source>
        <dbReference type="EMBL" id="ADN61527.1"/>
    </source>
</evidence>
<accession>E1TFR3</accession>
<dbReference type="EMBL" id="CP002218">
    <property type="protein sequence ID" value="ADN61527.1"/>
    <property type="molecule type" value="Genomic_DNA"/>
</dbReference>
<feature type="region of interest" description="Disordered" evidence="1">
    <location>
        <begin position="26"/>
        <end position="99"/>
    </location>
</feature>
<keyword evidence="2" id="KW-0732">Signal</keyword>
<dbReference type="OrthoDB" id="9115387at2"/>
<feature type="signal peptide" evidence="2">
    <location>
        <begin position="1"/>
        <end position="16"/>
    </location>
</feature>
<evidence type="ECO:0000256" key="2">
    <source>
        <dbReference type="SAM" id="SignalP"/>
    </source>
</evidence>
<evidence type="ECO:0008006" key="4">
    <source>
        <dbReference type="Google" id="ProtNLM"/>
    </source>
</evidence>
<sequence length="99" mass="9550">MLTRLVAIAASAFAFAATVCAQGIGAATGTGHERPDGNSTGAAKPRVPPAPPASATTTGNASLLPGAGIIVAPEDGSRPPRPEASPGTPANPSGLKKPD</sequence>
<reference evidence="3" key="1">
    <citation type="submission" date="2010-09" db="EMBL/GenBank/DDBJ databases">
        <title>Complete sequence of chromosome2 of Burkholderia sp. CCGE1003.</title>
        <authorList>
            <consortium name="US DOE Joint Genome Institute"/>
            <person name="Lucas S."/>
            <person name="Copeland A."/>
            <person name="Lapidus A."/>
            <person name="Cheng J.-F."/>
            <person name="Bruce D."/>
            <person name="Goodwin L."/>
            <person name="Pitluck S."/>
            <person name="Daligault H."/>
            <person name="Davenport K."/>
            <person name="Detter J.C."/>
            <person name="Han C."/>
            <person name="Tapia R."/>
            <person name="Land M."/>
            <person name="Hauser L."/>
            <person name="Jeffries C."/>
            <person name="Kyrpides N."/>
            <person name="Ivanova N."/>
            <person name="Ovchinnikova G."/>
            <person name="Martinez-Romero E."/>
            <person name="Rogel M.A."/>
            <person name="Auchtung J."/>
            <person name="Tiedje J.M."/>
            <person name="Woyke T."/>
        </authorList>
    </citation>
    <scope>NUCLEOTIDE SEQUENCE</scope>
    <source>
        <strain evidence="3">CCGE1003</strain>
    </source>
</reference>